<dbReference type="PANTHER" id="PTHR43245">
    <property type="entry name" value="BIFUNCTIONAL POLYMYXIN RESISTANCE PROTEIN ARNA"/>
    <property type="match status" value="1"/>
</dbReference>
<protein>
    <submittedName>
        <fullName evidence="2">NAD-dependent epimerase/dehydratase</fullName>
    </submittedName>
</protein>
<dbReference type="Pfam" id="PF01370">
    <property type="entry name" value="Epimerase"/>
    <property type="match status" value="1"/>
</dbReference>
<dbReference type="CDD" id="cd08946">
    <property type="entry name" value="SDR_e"/>
    <property type="match status" value="1"/>
</dbReference>
<feature type="domain" description="NAD-dependent epimerase/dehydratase" evidence="1">
    <location>
        <begin position="26"/>
        <end position="227"/>
    </location>
</feature>
<dbReference type="PANTHER" id="PTHR43245:SF23">
    <property type="entry name" value="NAD(P)-BINDING DOMAIN-CONTAINING PROTEIN"/>
    <property type="match status" value="1"/>
</dbReference>
<evidence type="ECO:0000313" key="2">
    <source>
        <dbReference type="EMBL" id="KKQ96912.1"/>
    </source>
</evidence>
<dbReference type="InterPro" id="IPR050177">
    <property type="entry name" value="Lipid_A_modif_metabolic_enz"/>
</dbReference>
<comment type="caution">
    <text evidence="2">The sequence shown here is derived from an EMBL/GenBank/DDBJ whole genome shotgun (WGS) entry which is preliminary data.</text>
</comment>
<accession>A0A0G0M0R7</accession>
<dbReference type="Proteomes" id="UP000034325">
    <property type="component" value="Unassembled WGS sequence"/>
</dbReference>
<dbReference type="Gene3D" id="3.40.50.720">
    <property type="entry name" value="NAD(P)-binding Rossmann-like Domain"/>
    <property type="match status" value="1"/>
</dbReference>
<name>A0A0G0M0R7_9BACT</name>
<evidence type="ECO:0000313" key="3">
    <source>
        <dbReference type="Proteomes" id="UP000034325"/>
    </source>
</evidence>
<dbReference type="SUPFAM" id="SSF51735">
    <property type="entry name" value="NAD(P)-binding Rossmann-fold domains"/>
    <property type="match status" value="1"/>
</dbReference>
<evidence type="ECO:0000259" key="1">
    <source>
        <dbReference type="Pfam" id="PF01370"/>
    </source>
</evidence>
<dbReference type="EMBL" id="LBWA01000022">
    <property type="protein sequence ID" value="KKQ96912.1"/>
    <property type="molecule type" value="Genomic_DNA"/>
</dbReference>
<organism evidence="2 3">
    <name type="scientific">Candidatus Woesebacteria bacterium GW2011_GWA1_39_12</name>
    <dbReference type="NCBI Taxonomy" id="1618549"/>
    <lineage>
        <taxon>Bacteria</taxon>
        <taxon>Candidatus Woeseibacteriota</taxon>
    </lineage>
</organism>
<dbReference type="PATRIC" id="fig|1618549.4.peg.1318"/>
<gene>
    <name evidence="2" type="ORF">UT23_C0022G0004</name>
</gene>
<proteinExistence type="predicted"/>
<dbReference type="InterPro" id="IPR001509">
    <property type="entry name" value="Epimerase_deHydtase"/>
</dbReference>
<dbReference type="InterPro" id="IPR036291">
    <property type="entry name" value="NAD(P)-bd_dom_sf"/>
</dbReference>
<dbReference type="AlphaFoldDB" id="A0A0G0M0R7"/>
<sequence>MAWERLNVKTNCGHFKTTAIANMKKILVVGGAGYIGGLTTDMLINQGFEVTVLDKLLYENRFLKPCNFIYADIRGTSALVKIAKKFDQVIWLAAIVGDGACAQNPDLADEINSQSVSRFLEKTQRRIIFTSTCSVYGAQNGLISETGKTHPLSVYAATKLAAEKTVLKYKGLVFRLGTLFGLGDNYSRIRLDLVVNILTLRAIRDNKLTVYGGNQWRPVIAVRDVAGYLCEGVVNNVSGVFNVNYKNMKIVDLALEVKGQFPKVTLETTQMNFEDLRNYRVDNSKIRKYFRFRPMTCVGEEVVKMAKVIMEHRIKNVEDNVYYNTHQVRSLLVNHEIEYN</sequence>
<reference evidence="2 3" key="1">
    <citation type="journal article" date="2015" name="Nature">
        <title>rRNA introns, odd ribosomes, and small enigmatic genomes across a large radiation of phyla.</title>
        <authorList>
            <person name="Brown C.T."/>
            <person name="Hug L.A."/>
            <person name="Thomas B.C."/>
            <person name="Sharon I."/>
            <person name="Castelle C.J."/>
            <person name="Singh A."/>
            <person name="Wilkins M.J."/>
            <person name="Williams K.H."/>
            <person name="Banfield J.F."/>
        </authorList>
    </citation>
    <scope>NUCLEOTIDE SEQUENCE [LARGE SCALE GENOMIC DNA]</scope>
</reference>